<keyword evidence="1" id="KW-0677">Repeat</keyword>
<feature type="region of interest" description="Disordered" evidence="7">
    <location>
        <begin position="71"/>
        <end position="112"/>
    </location>
</feature>
<dbReference type="Gene3D" id="1.10.10.10">
    <property type="entry name" value="Winged helix-like DNA-binding domain superfamily/Winged helix DNA-binding domain"/>
    <property type="match status" value="2"/>
</dbReference>
<evidence type="ECO:0000259" key="8">
    <source>
        <dbReference type="PROSITE" id="PS51192"/>
    </source>
</evidence>
<dbReference type="SMART" id="SM00490">
    <property type="entry name" value="HELICc"/>
    <property type="match status" value="2"/>
</dbReference>
<dbReference type="Gene3D" id="1.10.150.20">
    <property type="entry name" value="5' to 3' exonuclease, C-terminal subdomain"/>
    <property type="match status" value="2"/>
</dbReference>
<dbReference type="GO" id="GO:0003676">
    <property type="term" value="F:nucleic acid binding"/>
    <property type="evidence" value="ECO:0007669"/>
    <property type="project" value="InterPro"/>
</dbReference>
<name>A0AAN7YU11_9MYCE</name>
<keyword evidence="5" id="KW-0067">ATP-binding</keyword>
<dbReference type="PANTHER" id="PTHR47961">
    <property type="entry name" value="DNA POLYMERASE THETA, PUTATIVE (AFU_ORTHOLOGUE AFUA_1G05260)-RELATED"/>
    <property type="match status" value="1"/>
</dbReference>
<dbReference type="InterPro" id="IPR035892">
    <property type="entry name" value="C2_domain_sf"/>
</dbReference>
<dbReference type="FunFam" id="1.10.10.10:FF:000012">
    <property type="entry name" value="U5 small nuclear ribonucleoprotein helicase"/>
    <property type="match status" value="1"/>
</dbReference>
<evidence type="ECO:0000256" key="6">
    <source>
        <dbReference type="ARBA" id="ARBA00023054"/>
    </source>
</evidence>
<dbReference type="CDD" id="cd18795">
    <property type="entry name" value="SF2_C_Ski2"/>
    <property type="match status" value="1"/>
</dbReference>
<dbReference type="FunFam" id="1.10.150.20:FF:000004">
    <property type="entry name" value="U5 small nuclear ribonucleoprotein helicase"/>
    <property type="match status" value="1"/>
</dbReference>
<evidence type="ECO:0000256" key="4">
    <source>
        <dbReference type="ARBA" id="ARBA00022806"/>
    </source>
</evidence>
<comment type="caution">
    <text evidence="10">The sequence shown here is derived from an EMBL/GenBank/DDBJ whole genome shotgun (WGS) entry which is preliminary data.</text>
</comment>
<dbReference type="InterPro" id="IPR048863">
    <property type="entry name" value="BRR2_plug"/>
</dbReference>
<protein>
    <recommendedName>
        <fullName evidence="12">Activating signal cointegrator 1 complex subunit 3</fullName>
    </recommendedName>
</protein>
<dbReference type="EMBL" id="JAVFKY010000005">
    <property type="protein sequence ID" value="KAK5575632.1"/>
    <property type="molecule type" value="Genomic_DNA"/>
</dbReference>
<dbReference type="GO" id="GO:0004386">
    <property type="term" value="F:helicase activity"/>
    <property type="evidence" value="ECO:0007669"/>
    <property type="project" value="UniProtKB-KW"/>
</dbReference>
<dbReference type="GO" id="GO:0000393">
    <property type="term" value="P:spliceosomal conformational changes to generate catalytic conformation"/>
    <property type="evidence" value="ECO:0007669"/>
    <property type="project" value="UniProtKB-ARBA"/>
</dbReference>
<sequence length="2226" mass="255165">MSEELARSKQYGYKENSNLVFYSERNRSELKEPKGEPETLWGRLRGEMGDRVNYSKPLELLEKMQTLKRKNIEKEGGDKNSNDIYSTKKVKNQNQIEKKSTNNQNNHNNEKPIDILSATDSFQGLYKPKTKETRITYETLLTFIQRYIGDQPTEIVKGALDEILSILKNDTIRAPEKKIEISKLLKGLNDVSFAELTQLGKQITDFKDSELAKQQQQPIDSLDDEQGVAVVIDEEEEEDNLSDFELRDEEEEEEEEDEDNNNNNNNNEEEEEIQDADIQTKDKNEQSSENDKIIKENSQKDTNGNKVYNKITNKLISPNEIDAFWIQRKISEFERDHDLSKELAEKTLNILRQPSVRRCEQQLVDLFTIDKLDFLKLIINNKQTILYCTLLAKAENDQERKKIEDEMSSNPITLSILNRLKGNEETTTKAPPPSSSSAALNKKDIEMKQKQQQPTEEEVKKPKKLLNLEELSFQQGGHLMTNKEFKFPKGSKREQYKGYEEIHVPARANPPFNPNERLISIDELPEWSRQPFEESGVKSLNRVQSKLFDCAFKTDDNLLLSAPTSSGKTNVAMLTILHEIGKNRDRETGRIRLDAFKIVYIAPMKSLVQEMVGNFSKRLKCYGIVVNELTGDQSLTNKQISETQIIVTTPEKWDIITRKSGDRAYTQLVKLIIIDEIHLLHDERGPVLECIVARTLRMIESTQQMVRLVGLSATLPNYEDVATFLRVEPDGVFYFDSSYRPIPLEQQYIGISDRGIKQLQRLNDITFTKVSERVGDHQILIFVHSRRETAKTGKDLRDRAVEDQSIDRYIRDPASREILKATASKQIQNAELKDLLPYGIGIHHAGLSRSDRSLVEDLFGDNRIQVLISTATLAWGVNLPAHTVIIKGTQIYNPEKGWCELSPLDVTQMLGRAGRPPFDKEGEGIIITSQHELQFYLSLLNTQLSIESQFISRIADNLNAEIVLGSIQTVRDAVHWLGYTYLYICMIRNPPLYEISYDDFEKDQLLEQRRLDLIHSAATILEKNSLIKYDRKSGKLQSTELGKVASHYYITNSSMSIYQEHLKPSMSDIELLRVFSLSSEFKNVVVREGEKFELEKLLERVPIPIKENIEEPSSKINVLLQTYISNLKLDGFALVVDMFYIAQSASRITRALFEIVLKKGWAQLAKKILNLAKMIDSQMWSSQSPLRQFHKISPKVLNQLERRGIPIEDLYEYNSQQLGNAIQNPSEGKQLFDLIHSFPKLDLTAHVQPILHGLLRVELSITPDFQYDEKYHNNSIGWWVIVEDVDGEKILYFEYFTLKKKMVNGEDQLVSFTVPLSQPMPPQYYVRVISDHWIGAEYSLPISFQHLILPEKYPPCRPLLDLQPLPIQVLKDPKAESIFKSTFSIFNAIQTQVFNCMYQSNDNAFISAPTNSGKTVCAEIALIRCFKQNPKAKVIYLAPMQDLASVRLKDWSNKFGVKSSFGLIVSDLTGDAVTDNKILDRSNIIVTNCEKWDILSRKWKQRKALQSINLLIVDELHLIGGEYGPTMEIVVSRMRYISTQTGNPLRVIALSSSIANARDLVLWIGATPQTCYNFHPNVRPIPVEYQIQGFEFPHFNARMLAMTKPTVYEVAKNKNQQSIVFVPTRKLARSVASDIIANVSSFEDTLTKPYLVCEEQVLTPYLEDVDSFALKQSLQMGVAFYHDGLTEREKRVVEILFRSGSIRVLVATHSVAWLLDNVFAQLVVIMGTQLYQGKDIRYTDYPINDILQMIGRAGKQEGGGVISNKVAKVLLLCHAPKKEYYKMFLNEPLPVESHLDHCLHDQFNSEIVTKTITKKQDALDYLTWTFLYRRLNQNPNYYNLSGVTHLHLSEHLSELVENTLVELEQSNCITIQDDQDKVTPLNLGIIASYYYLKYQTIELFGSSLKSTTRRKGIMDIISNAPEFNSIPIRHREDQILMKLASHLPQKIDKPNYQEISTKINVLLQCHFSRESITADLYQDQKFILENTTRLLQAIVDVISSNSWLQPAIAAMELSQMITQAMWDSDSVFKQLPHMNQRRIDAITSQGIESVFDLMSLDDDSRIKLLDLSQQESNDLVQSFMKYPDIDISYQVQDEDDLHADSIMTVEMVIERDLGDDDGENPIEINDSINVVSAPYYPKEKICGWWALIGDSKNNHLLAIKRITFLKKTKVKFEFPTPSVGKHQLSLYLFSDSYNGCDQEHELNINILPAEINDDEDDENNDDEMNE</sequence>
<keyword evidence="3" id="KW-0378">Hydrolase</keyword>
<dbReference type="FunFam" id="1.10.3380.10:FF:000001">
    <property type="entry name" value="U5 small nuclear ribonucleoprotein helicase"/>
    <property type="match status" value="1"/>
</dbReference>
<dbReference type="Pfam" id="PF18149">
    <property type="entry name" value="Helicase_PWI"/>
    <property type="match status" value="1"/>
</dbReference>
<dbReference type="SUPFAM" id="SSF46785">
    <property type="entry name" value="Winged helix' DNA-binding domain"/>
    <property type="match status" value="2"/>
</dbReference>
<dbReference type="Gene3D" id="2.60.40.150">
    <property type="entry name" value="C2 domain"/>
    <property type="match status" value="2"/>
</dbReference>
<evidence type="ECO:0000313" key="10">
    <source>
        <dbReference type="EMBL" id="KAK5575632.1"/>
    </source>
</evidence>
<dbReference type="InterPro" id="IPR014756">
    <property type="entry name" value="Ig_E-set"/>
</dbReference>
<evidence type="ECO:0000256" key="3">
    <source>
        <dbReference type="ARBA" id="ARBA00022801"/>
    </source>
</evidence>
<dbReference type="PROSITE" id="PS51192">
    <property type="entry name" value="HELICASE_ATP_BIND_1"/>
    <property type="match status" value="2"/>
</dbReference>
<dbReference type="SMART" id="SM00487">
    <property type="entry name" value="DEXDc"/>
    <property type="match status" value="2"/>
</dbReference>
<evidence type="ECO:0000256" key="5">
    <source>
        <dbReference type="ARBA" id="ARBA00022840"/>
    </source>
</evidence>
<dbReference type="PROSITE" id="PS51194">
    <property type="entry name" value="HELICASE_CTER"/>
    <property type="match status" value="2"/>
</dbReference>
<proteinExistence type="predicted"/>
<dbReference type="CDD" id="cd18019">
    <property type="entry name" value="DEXHc_Brr2_1"/>
    <property type="match status" value="1"/>
</dbReference>
<keyword evidence="11" id="KW-1185">Reference proteome</keyword>
<evidence type="ECO:0000256" key="7">
    <source>
        <dbReference type="SAM" id="MobiDB-lite"/>
    </source>
</evidence>
<organism evidence="10 11">
    <name type="scientific">Dictyostelium firmibasis</name>
    <dbReference type="NCBI Taxonomy" id="79012"/>
    <lineage>
        <taxon>Eukaryota</taxon>
        <taxon>Amoebozoa</taxon>
        <taxon>Evosea</taxon>
        <taxon>Eumycetozoa</taxon>
        <taxon>Dictyostelia</taxon>
        <taxon>Dictyosteliales</taxon>
        <taxon>Dictyosteliaceae</taxon>
        <taxon>Dictyostelium</taxon>
    </lineage>
</organism>
<feature type="domain" description="Helicase ATP-binding" evidence="8">
    <location>
        <begin position="549"/>
        <end position="733"/>
    </location>
</feature>
<evidence type="ECO:0000256" key="1">
    <source>
        <dbReference type="ARBA" id="ARBA00022737"/>
    </source>
</evidence>
<dbReference type="InterPro" id="IPR011545">
    <property type="entry name" value="DEAD/DEAH_box_helicase_dom"/>
</dbReference>
<dbReference type="InterPro" id="IPR001650">
    <property type="entry name" value="Helicase_C-like"/>
</dbReference>
<feature type="compositionally biased region" description="Basic and acidic residues" evidence="7">
    <location>
        <begin position="278"/>
        <end position="299"/>
    </location>
</feature>
<evidence type="ECO:0000259" key="9">
    <source>
        <dbReference type="PROSITE" id="PS51194"/>
    </source>
</evidence>
<dbReference type="Pfam" id="PF23445">
    <property type="entry name" value="WHD_SNRNP200"/>
    <property type="match status" value="2"/>
</dbReference>
<dbReference type="FunFam" id="3.40.50.300:FF:000368">
    <property type="entry name" value="U5 small nuclear ribonucleoprotein 200 kDa helicase"/>
    <property type="match status" value="1"/>
</dbReference>
<dbReference type="Proteomes" id="UP001344447">
    <property type="component" value="Unassembled WGS sequence"/>
</dbReference>
<dbReference type="InterPro" id="IPR003593">
    <property type="entry name" value="AAA+_ATPase"/>
</dbReference>
<dbReference type="CDD" id="cd18021">
    <property type="entry name" value="DEXHc_Brr2_2"/>
    <property type="match status" value="1"/>
</dbReference>
<dbReference type="FunFam" id="3.40.50.300:FF:000062">
    <property type="entry name" value="U5 small nuclear ribonucleoprotein helicase"/>
    <property type="match status" value="1"/>
</dbReference>
<dbReference type="InterPro" id="IPR057842">
    <property type="entry name" value="WH_MER3"/>
</dbReference>
<dbReference type="GO" id="GO:0005682">
    <property type="term" value="C:U5 snRNP"/>
    <property type="evidence" value="ECO:0007669"/>
    <property type="project" value="UniProtKB-ARBA"/>
</dbReference>
<feature type="compositionally biased region" description="Acidic residues" evidence="7">
    <location>
        <begin position="233"/>
        <end position="260"/>
    </location>
</feature>
<feature type="compositionally biased region" description="Basic and acidic residues" evidence="7">
    <location>
        <begin position="71"/>
        <end position="81"/>
    </location>
</feature>
<dbReference type="Pfam" id="PF00270">
    <property type="entry name" value="DEAD"/>
    <property type="match status" value="2"/>
</dbReference>
<accession>A0AAN7YU11</accession>
<dbReference type="FunFam" id="3.40.50.300:FF:000102">
    <property type="entry name" value="RNA helicase, activating signal cointegrator 1"/>
    <property type="match status" value="1"/>
</dbReference>
<dbReference type="GO" id="GO:0016787">
    <property type="term" value="F:hydrolase activity"/>
    <property type="evidence" value="ECO:0007669"/>
    <property type="project" value="UniProtKB-KW"/>
</dbReference>
<dbReference type="Pfam" id="PF02889">
    <property type="entry name" value="Sec63"/>
    <property type="match status" value="2"/>
</dbReference>
<dbReference type="Gene3D" id="1.10.3380.10">
    <property type="entry name" value="Sec63 N-terminal domain-like domain"/>
    <property type="match status" value="2"/>
</dbReference>
<dbReference type="InterPro" id="IPR050474">
    <property type="entry name" value="Hel308_SKI2-like"/>
</dbReference>
<dbReference type="SUPFAM" id="SSF158702">
    <property type="entry name" value="Sec63 N-terminal domain-like"/>
    <property type="match status" value="2"/>
</dbReference>
<dbReference type="SUPFAM" id="SSF81296">
    <property type="entry name" value="E set domains"/>
    <property type="match status" value="1"/>
</dbReference>
<reference evidence="10 11" key="1">
    <citation type="submission" date="2023-11" db="EMBL/GenBank/DDBJ databases">
        <title>Dfirmibasis_genome.</title>
        <authorList>
            <person name="Edelbroek B."/>
            <person name="Kjellin J."/>
            <person name="Jerlstrom-Hultqvist J."/>
            <person name="Soderbom F."/>
        </authorList>
    </citation>
    <scope>NUCLEOTIDE SEQUENCE [LARGE SCALE GENOMIC DNA]</scope>
    <source>
        <strain evidence="10 11">TNS-C-14</strain>
    </source>
</reference>
<dbReference type="FunFam" id="2.60.40.150:FF:000004">
    <property type="entry name" value="RNA helicase, activating signal cointegrator 1"/>
    <property type="match status" value="1"/>
</dbReference>
<dbReference type="InterPro" id="IPR036388">
    <property type="entry name" value="WH-like_DNA-bd_sf"/>
</dbReference>
<dbReference type="FunFam" id="3.40.50.300:FF:000254">
    <property type="entry name" value="U5 small nuclear ribonucleoprotein helicase"/>
    <property type="match status" value="1"/>
</dbReference>
<dbReference type="Pfam" id="PF00271">
    <property type="entry name" value="Helicase_C"/>
    <property type="match status" value="1"/>
</dbReference>
<feature type="region of interest" description="Disordered" evidence="7">
    <location>
        <begin position="233"/>
        <end position="305"/>
    </location>
</feature>
<dbReference type="Gene3D" id="3.40.50.300">
    <property type="entry name" value="P-loop containing nucleotide triphosphate hydrolases"/>
    <property type="match status" value="4"/>
</dbReference>
<dbReference type="InterPro" id="IPR014001">
    <property type="entry name" value="Helicase_ATP-bd"/>
</dbReference>
<dbReference type="InterPro" id="IPR041094">
    <property type="entry name" value="Brr2_helicase_PWI"/>
</dbReference>
<keyword evidence="6" id="KW-0175">Coiled coil</keyword>
<keyword evidence="4" id="KW-0347">Helicase</keyword>
<dbReference type="SMART" id="SM00382">
    <property type="entry name" value="AAA"/>
    <property type="match status" value="2"/>
</dbReference>
<evidence type="ECO:0000256" key="2">
    <source>
        <dbReference type="ARBA" id="ARBA00022741"/>
    </source>
</evidence>
<feature type="domain" description="Helicase ATP-binding" evidence="8">
    <location>
        <begin position="1395"/>
        <end position="1572"/>
    </location>
</feature>
<dbReference type="InterPro" id="IPR036390">
    <property type="entry name" value="WH_DNA-bd_sf"/>
</dbReference>
<dbReference type="PIRSF" id="PIRSF039073">
    <property type="entry name" value="BRR2"/>
    <property type="match status" value="1"/>
</dbReference>
<gene>
    <name evidence="10" type="ORF">RB653_006765</name>
</gene>
<keyword evidence="2" id="KW-0547">Nucleotide-binding</keyword>
<evidence type="ECO:0000313" key="11">
    <source>
        <dbReference type="Proteomes" id="UP001344447"/>
    </source>
</evidence>
<evidence type="ECO:0008006" key="12">
    <source>
        <dbReference type="Google" id="ProtNLM"/>
    </source>
</evidence>
<dbReference type="FunFam" id="2.60.40.150:FF:000133">
    <property type="entry name" value="Pre-mRNA splicing helicase, putative"/>
    <property type="match status" value="1"/>
</dbReference>
<dbReference type="InterPro" id="IPR027417">
    <property type="entry name" value="P-loop_NTPase"/>
</dbReference>
<feature type="domain" description="Helicase C-terminal" evidence="9">
    <location>
        <begin position="1645"/>
        <end position="1820"/>
    </location>
</feature>
<dbReference type="SUPFAM" id="SSF52540">
    <property type="entry name" value="P-loop containing nucleoside triphosphate hydrolases"/>
    <property type="match status" value="4"/>
</dbReference>
<dbReference type="Pfam" id="PF21188">
    <property type="entry name" value="BRR2_plug"/>
    <property type="match status" value="1"/>
</dbReference>
<dbReference type="GO" id="GO:0005524">
    <property type="term" value="F:ATP binding"/>
    <property type="evidence" value="ECO:0007669"/>
    <property type="project" value="UniProtKB-KW"/>
</dbReference>
<dbReference type="PANTHER" id="PTHR47961:SF4">
    <property type="entry name" value="ACTIVATING SIGNAL COINTEGRATOR 1 COMPLEX SUBUNIT 3"/>
    <property type="match status" value="1"/>
</dbReference>
<dbReference type="FunFam" id="1.10.3380.10:FF:000002">
    <property type="entry name" value="Activating signal cointegrator 1 complex subunit 3"/>
    <property type="match status" value="1"/>
</dbReference>
<dbReference type="InterPro" id="IPR004179">
    <property type="entry name" value="Sec63-dom"/>
</dbReference>
<feature type="domain" description="Helicase C-terminal" evidence="9">
    <location>
        <begin position="743"/>
        <end position="978"/>
    </location>
</feature>
<dbReference type="SMART" id="SM00973">
    <property type="entry name" value="Sec63"/>
    <property type="match status" value="2"/>
</dbReference>
<dbReference type="FunFam" id="1.10.10.10:FF:000024">
    <property type="entry name" value="U5 small nuclear ribonucleoprotein helicase"/>
    <property type="match status" value="1"/>
</dbReference>